<feature type="region of interest" description="Disordered" evidence="3">
    <location>
        <begin position="1"/>
        <end position="22"/>
    </location>
</feature>
<evidence type="ECO:0000259" key="5">
    <source>
        <dbReference type="PROSITE" id="PS50835"/>
    </source>
</evidence>
<reference evidence="6 7" key="1">
    <citation type="submission" date="2023-05" db="EMBL/GenBank/DDBJ databases">
        <title>B98-5 Cell Line De Novo Hybrid Assembly: An Optical Mapping Approach.</title>
        <authorList>
            <person name="Kananen K."/>
            <person name="Auerbach J.A."/>
            <person name="Kautto E."/>
            <person name="Blachly J.S."/>
        </authorList>
    </citation>
    <scope>NUCLEOTIDE SEQUENCE [LARGE SCALE GENOMIC DNA]</scope>
    <source>
        <strain evidence="6">B95-8</strain>
        <tissue evidence="6">Cell line</tissue>
    </source>
</reference>
<dbReference type="InterPro" id="IPR051622">
    <property type="entry name" value="R-tyr_protein_phosphatases"/>
</dbReference>
<dbReference type="PANTHER" id="PTHR24051">
    <property type="entry name" value="SUSHI DOMAIN-CONTAINING PROTEIN 1"/>
    <property type="match status" value="1"/>
</dbReference>
<dbReference type="PROSITE" id="PS50060">
    <property type="entry name" value="MAM_2"/>
    <property type="match status" value="1"/>
</dbReference>
<evidence type="ECO:0000256" key="2">
    <source>
        <dbReference type="ARBA" id="ARBA00023157"/>
    </source>
</evidence>
<dbReference type="SUPFAM" id="SSF49899">
    <property type="entry name" value="Concanavalin A-like lectins/glucanases"/>
    <property type="match status" value="1"/>
</dbReference>
<dbReference type="Proteomes" id="UP001266305">
    <property type="component" value="Unassembled WGS sequence"/>
</dbReference>
<accession>A0ABQ9VAP7</accession>
<dbReference type="InterPro" id="IPR000998">
    <property type="entry name" value="MAM_dom"/>
</dbReference>
<keyword evidence="7" id="KW-1185">Reference proteome</keyword>
<gene>
    <name evidence="6" type="ORF">P7K49_015835</name>
</gene>
<evidence type="ECO:0000256" key="3">
    <source>
        <dbReference type="SAM" id="MobiDB-lite"/>
    </source>
</evidence>
<evidence type="ECO:0008006" key="8">
    <source>
        <dbReference type="Google" id="ProtNLM"/>
    </source>
</evidence>
<dbReference type="SMART" id="SM00137">
    <property type="entry name" value="MAM"/>
    <property type="match status" value="1"/>
</dbReference>
<evidence type="ECO:0000259" key="4">
    <source>
        <dbReference type="PROSITE" id="PS50060"/>
    </source>
</evidence>
<comment type="caution">
    <text evidence="6">The sequence shown here is derived from an EMBL/GenBank/DDBJ whole genome shotgun (WGS) entry which is preliminary data.</text>
</comment>
<dbReference type="PROSITE" id="PS50835">
    <property type="entry name" value="IG_LIKE"/>
    <property type="match status" value="1"/>
</dbReference>
<evidence type="ECO:0000256" key="1">
    <source>
        <dbReference type="ARBA" id="ARBA00022737"/>
    </source>
</evidence>
<dbReference type="PROSITE" id="PS00740">
    <property type="entry name" value="MAM_1"/>
    <property type="match status" value="1"/>
</dbReference>
<dbReference type="InterPro" id="IPR013320">
    <property type="entry name" value="ConA-like_dom_sf"/>
</dbReference>
<evidence type="ECO:0000313" key="7">
    <source>
        <dbReference type="Proteomes" id="UP001266305"/>
    </source>
</evidence>
<dbReference type="Gene3D" id="2.60.120.200">
    <property type="match status" value="1"/>
</dbReference>
<name>A0ABQ9VAP7_SAGOE</name>
<dbReference type="PANTHER" id="PTHR24051:SF10">
    <property type="entry name" value="RECEPTOR-TYPE TYROSINE-PROTEIN PHOSPHATASE U-RELATED"/>
    <property type="match status" value="1"/>
</dbReference>
<feature type="region of interest" description="Disordered" evidence="3">
    <location>
        <begin position="246"/>
        <end position="277"/>
    </location>
</feature>
<evidence type="ECO:0000313" key="6">
    <source>
        <dbReference type="EMBL" id="KAK2106321.1"/>
    </source>
</evidence>
<protein>
    <recommendedName>
        <fullName evidence="8">MAM domain-containing protein</fullName>
    </recommendedName>
</protein>
<dbReference type="PRINTS" id="PR00020">
    <property type="entry name" value="MAMDOMAIN"/>
</dbReference>
<dbReference type="EMBL" id="JASSZA010000007">
    <property type="protein sequence ID" value="KAK2106321.1"/>
    <property type="molecule type" value="Genomic_DNA"/>
</dbReference>
<proteinExistence type="predicted"/>
<keyword evidence="1" id="KW-0677">Repeat</keyword>
<feature type="compositionally biased region" description="Low complexity" evidence="3">
    <location>
        <begin position="257"/>
        <end position="267"/>
    </location>
</feature>
<dbReference type="CDD" id="cd06263">
    <property type="entry name" value="MAM"/>
    <property type="match status" value="1"/>
</dbReference>
<organism evidence="6 7">
    <name type="scientific">Saguinus oedipus</name>
    <name type="common">Cotton-top tamarin</name>
    <name type="synonym">Oedipomidas oedipus</name>
    <dbReference type="NCBI Taxonomy" id="9490"/>
    <lineage>
        <taxon>Eukaryota</taxon>
        <taxon>Metazoa</taxon>
        <taxon>Chordata</taxon>
        <taxon>Craniata</taxon>
        <taxon>Vertebrata</taxon>
        <taxon>Euteleostomi</taxon>
        <taxon>Mammalia</taxon>
        <taxon>Eutheria</taxon>
        <taxon>Euarchontoglires</taxon>
        <taxon>Primates</taxon>
        <taxon>Haplorrhini</taxon>
        <taxon>Platyrrhini</taxon>
        <taxon>Cebidae</taxon>
        <taxon>Callitrichinae</taxon>
        <taxon>Saguinus</taxon>
    </lineage>
</organism>
<feature type="domain" description="Ig-like" evidence="5">
    <location>
        <begin position="203"/>
        <end position="283"/>
    </location>
</feature>
<keyword evidence="2" id="KW-1015">Disulfide bond</keyword>
<dbReference type="InterPro" id="IPR007110">
    <property type="entry name" value="Ig-like_dom"/>
</dbReference>
<dbReference type="Pfam" id="PF00629">
    <property type="entry name" value="MAM"/>
    <property type="match status" value="1"/>
</dbReference>
<sequence>MAGHVAQNEQEEAKELALPGSPQGHGLLVGLQTLRFGTGCTFEETSDPAVPCEYSQAQYDDFQWEQVRIHPGTRAPADLPHGSYLMVNTSQHAPGQRAHVIFQSLSENDTHCVQFSYFLYSRDGHSPGTLGVYVRVNGGPLGSAVWNMTGSHGRQWHQAELAVSTFWPNEYQVLFEALISPDRRGYMGLDDILLLSYPCAKAPHFSRLGDVEVNAGQNASFQCMAAGRAAEAERFLLQDAESLLRTPAPRTAPRPSPSSALHSLGSSIPPGQSTAPGTYVCAV</sequence>
<feature type="domain" description="MAM" evidence="4">
    <location>
        <begin position="38"/>
        <end position="201"/>
    </location>
</feature>